<protein>
    <submittedName>
        <fullName evidence="1">Uncharacterized protein</fullName>
    </submittedName>
</protein>
<accession>A0A6J5N7D8</accession>
<reference evidence="1" key="1">
    <citation type="submission" date="2020-04" db="EMBL/GenBank/DDBJ databases">
        <authorList>
            <person name="Chiriac C."/>
            <person name="Salcher M."/>
            <person name="Ghai R."/>
            <person name="Kavagutti S V."/>
        </authorList>
    </citation>
    <scope>NUCLEOTIDE SEQUENCE</scope>
</reference>
<name>A0A6J5N7D8_9CAUD</name>
<evidence type="ECO:0000313" key="1">
    <source>
        <dbReference type="EMBL" id="CAB4154667.1"/>
    </source>
</evidence>
<gene>
    <name evidence="1" type="ORF">UFOVP650_24</name>
</gene>
<organism evidence="1">
    <name type="scientific">uncultured Caudovirales phage</name>
    <dbReference type="NCBI Taxonomy" id="2100421"/>
    <lineage>
        <taxon>Viruses</taxon>
        <taxon>Duplodnaviria</taxon>
        <taxon>Heunggongvirae</taxon>
        <taxon>Uroviricota</taxon>
        <taxon>Caudoviricetes</taxon>
        <taxon>Peduoviridae</taxon>
        <taxon>Maltschvirus</taxon>
        <taxon>Maltschvirus maltsch</taxon>
    </lineage>
</organism>
<dbReference type="EMBL" id="LR796623">
    <property type="protein sequence ID" value="CAB4154667.1"/>
    <property type="molecule type" value="Genomic_DNA"/>
</dbReference>
<sequence>MPKISPEQGQLQIGPSTTLEPGECRDCKAPIYWVTMAGTGSKMPLDRGADTRVVLMPEGFKVAKAYKAHWASCPFAKNFRKGKA</sequence>
<proteinExistence type="predicted"/>